<dbReference type="SMART" id="SM00028">
    <property type="entry name" value="TPR"/>
    <property type="match status" value="2"/>
</dbReference>
<dbReference type="Proteomes" id="UP000663844">
    <property type="component" value="Unassembled WGS sequence"/>
</dbReference>
<dbReference type="PROSITE" id="PS50005">
    <property type="entry name" value="TPR"/>
    <property type="match status" value="1"/>
</dbReference>
<name>A0A820KPX7_9BILA</name>
<feature type="repeat" description="TPR" evidence="1">
    <location>
        <begin position="86"/>
        <end position="119"/>
    </location>
</feature>
<proteinExistence type="predicted"/>
<dbReference type="InterPro" id="IPR019734">
    <property type="entry name" value="TPR_rpt"/>
</dbReference>
<comment type="caution">
    <text evidence="2">The sequence shown here is derived from an EMBL/GenBank/DDBJ whole genome shotgun (WGS) entry which is preliminary data.</text>
</comment>
<protein>
    <recommendedName>
        <fullName evidence="4">Kinesin light chain</fullName>
    </recommendedName>
</protein>
<gene>
    <name evidence="2" type="ORF">OXD698_LOCUS48617</name>
</gene>
<keyword evidence="1" id="KW-0802">TPR repeat</keyword>
<evidence type="ECO:0000313" key="2">
    <source>
        <dbReference type="EMBL" id="CAF4348148.1"/>
    </source>
</evidence>
<organism evidence="2 3">
    <name type="scientific">Adineta steineri</name>
    <dbReference type="NCBI Taxonomy" id="433720"/>
    <lineage>
        <taxon>Eukaryota</taxon>
        <taxon>Metazoa</taxon>
        <taxon>Spiralia</taxon>
        <taxon>Gnathifera</taxon>
        <taxon>Rotifera</taxon>
        <taxon>Eurotatoria</taxon>
        <taxon>Bdelloidea</taxon>
        <taxon>Adinetida</taxon>
        <taxon>Adinetidae</taxon>
        <taxon>Adineta</taxon>
    </lineage>
</organism>
<accession>A0A820KPX7</accession>
<dbReference type="EMBL" id="CAJOAZ010020638">
    <property type="protein sequence ID" value="CAF4348148.1"/>
    <property type="molecule type" value="Genomic_DNA"/>
</dbReference>
<dbReference type="SUPFAM" id="SSF48452">
    <property type="entry name" value="TPR-like"/>
    <property type="match status" value="1"/>
</dbReference>
<dbReference type="InterPro" id="IPR011990">
    <property type="entry name" value="TPR-like_helical_dom_sf"/>
</dbReference>
<dbReference type="Pfam" id="PF13181">
    <property type="entry name" value="TPR_8"/>
    <property type="match status" value="1"/>
</dbReference>
<reference evidence="2" key="1">
    <citation type="submission" date="2021-02" db="EMBL/GenBank/DDBJ databases">
        <authorList>
            <person name="Nowell W R."/>
        </authorList>
    </citation>
    <scope>NUCLEOTIDE SEQUENCE</scope>
</reference>
<evidence type="ECO:0000256" key="1">
    <source>
        <dbReference type="PROSITE-ProRule" id="PRU00339"/>
    </source>
</evidence>
<dbReference type="Gene3D" id="1.25.40.10">
    <property type="entry name" value="Tetratricopeptide repeat domain"/>
    <property type="match status" value="1"/>
</dbReference>
<sequence>MAVIYDAINEHENSVEEYRCVLTMARNSIQACTNGDDLCLVPVLSNRALTFQRANEFNKALPDAFRALYIVTHSPIKSTLNKELESSCYFVLGSIHDREGKTSEAQTFYKKALSIRQEYLPLGHSDITVLQRLITLL</sequence>
<evidence type="ECO:0000313" key="3">
    <source>
        <dbReference type="Proteomes" id="UP000663844"/>
    </source>
</evidence>
<evidence type="ECO:0008006" key="4">
    <source>
        <dbReference type="Google" id="ProtNLM"/>
    </source>
</evidence>
<dbReference type="AlphaFoldDB" id="A0A820KPX7"/>